<evidence type="ECO:0000313" key="3">
    <source>
        <dbReference type="Proteomes" id="UP000319103"/>
    </source>
</evidence>
<dbReference type="RefSeq" id="WP_141632662.1">
    <property type="nucleotide sequence ID" value="NZ_VIGB01000003.1"/>
</dbReference>
<keyword evidence="1" id="KW-0175">Coiled coil</keyword>
<dbReference type="AlphaFoldDB" id="A0A540VYV8"/>
<sequence>MILPIPPLILPDGLAEAVQTLPDKDCRRLTQALEGLHAVNSRLWEAEDRVRAADASPVAVADAKRAIDQLNAERNQLAERADEVLATLATTASAETPVHTETIAGSLDRLSVLTLRVFHTERAAVLDDLIARRVPTLHQQRDELGAAIDILTIEVMSGRRRLPNAARHKLYGRDEAVSVTMRPARGIDKVVAFGGLSECGKSTSARYLVDFHGAQRLKIGYLLQQGALRRGLSDPYQLSAARQAELLLEELNRFAEGHRDVRLFTIESVHDDASIAELKELMGDVLQIVYLDVPFDVRATRSGTCPQAVAAKDEVKLSRGAHRVLEVADFVLDNTGSVLDLRAWLAHIAQRPAVQPDQSPTAIPQPPDVPTTVADATAALADTLRSAGPAVQLAALTGSPVQGAWIPGWSDLDLLVVADHQAAPAVSRALADYRRRLGDVASVGLTLVTADELLAHRLVPRLAFALYNIQNGMPVLHRTATLHVPVITPDDLARAAVRELPQVVITLRRLRAEATPGILRQLYKHIVLAARLILRENGQWTSGPDQILAAASNLPGLGPLDLPTLQSVADAWREGTPDNALSTVIAAADRLLAWYALQLAA</sequence>
<dbReference type="InterPro" id="IPR025350">
    <property type="entry name" value="DUF4254"/>
</dbReference>
<gene>
    <name evidence="2" type="ORF">E6W39_06230</name>
</gene>
<dbReference type="Pfam" id="PF14063">
    <property type="entry name" value="DUF4254"/>
    <property type="match status" value="1"/>
</dbReference>
<dbReference type="InterPro" id="IPR027417">
    <property type="entry name" value="P-loop_NTPase"/>
</dbReference>
<protein>
    <submittedName>
        <fullName evidence="2">DUF4254 domain-containing protein</fullName>
    </submittedName>
</protein>
<dbReference type="InterPro" id="IPR043519">
    <property type="entry name" value="NT_sf"/>
</dbReference>
<evidence type="ECO:0000313" key="2">
    <source>
        <dbReference type="EMBL" id="TQF01940.1"/>
    </source>
</evidence>
<dbReference type="SUPFAM" id="SSF81301">
    <property type="entry name" value="Nucleotidyltransferase"/>
    <property type="match status" value="1"/>
</dbReference>
<keyword evidence="3" id="KW-1185">Reference proteome</keyword>
<dbReference type="EMBL" id="VIGB01000003">
    <property type="protein sequence ID" value="TQF01940.1"/>
    <property type="molecule type" value="Genomic_DNA"/>
</dbReference>
<dbReference type="OrthoDB" id="3414268at2"/>
<dbReference type="Proteomes" id="UP000319103">
    <property type="component" value="Unassembled WGS sequence"/>
</dbReference>
<comment type="caution">
    <text evidence="2">The sequence shown here is derived from an EMBL/GenBank/DDBJ whole genome shotgun (WGS) entry which is preliminary data.</text>
</comment>
<accession>A0A540VYV8</accession>
<evidence type="ECO:0000256" key="1">
    <source>
        <dbReference type="SAM" id="Coils"/>
    </source>
</evidence>
<name>A0A540VYV8_9ACTN</name>
<organism evidence="2 3">
    <name type="scientific">Kitasatospora acidiphila</name>
    <dbReference type="NCBI Taxonomy" id="2567942"/>
    <lineage>
        <taxon>Bacteria</taxon>
        <taxon>Bacillati</taxon>
        <taxon>Actinomycetota</taxon>
        <taxon>Actinomycetes</taxon>
        <taxon>Kitasatosporales</taxon>
        <taxon>Streptomycetaceae</taxon>
        <taxon>Kitasatospora</taxon>
    </lineage>
</organism>
<reference evidence="2 3" key="1">
    <citation type="submission" date="2019-06" db="EMBL/GenBank/DDBJ databases">
        <title>Description of Kitasatospora acidophila sp. nov. isolated from pine grove soil, and reclassification of Streptomyces novaecaesareae to Kitasatospora novaeceasareae comb. nov.</title>
        <authorList>
            <person name="Kim M.J."/>
        </authorList>
    </citation>
    <scope>NUCLEOTIDE SEQUENCE [LARGE SCALE GENOMIC DNA]</scope>
    <source>
        <strain evidence="2 3">MMS16-CNU292</strain>
    </source>
</reference>
<dbReference type="SUPFAM" id="SSF52540">
    <property type="entry name" value="P-loop containing nucleoside triphosphate hydrolases"/>
    <property type="match status" value="1"/>
</dbReference>
<feature type="coiled-coil region" evidence="1">
    <location>
        <begin position="60"/>
        <end position="87"/>
    </location>
</feature>
<proteinExistence type="predicted"/>
<dbReference type="Gene3D" id="3.40.50.300">
    <property type="entry name" value="P-loop containing nucleotide triphosphate hydrolases"/>
    <property type="match status" value="1"/>
</dbReference>